<dbReference type="PATRIC" id="fig|1423749.3.peg.173"/>
<dbReference type="GO" id="GO:0016805">
    <property type="term" value="F:dipeptidase activity"/>
    <property type="evidence" value="ECO:0007669"/>
    <property type="project" value="UniProtKB-KW"/>
</dbReference>
<protein>
    <recommendedName>
        <fullName evidence="6">Dipeptidase</fullName>
        <ecNumber evidence="6">3.4.-.-</ecNumber>
    </recommendedName>
</protein>
<keyword evidence="4 6" id="KW-0378">Hydrolase</keyword>
<proteinExistence type="inferred from homology"/>
<evidence type="ECO:0000313" key="8">
    <source>
        <dbReference type="Proteomes" id="UP000051739"/>
    </source>
</evidence>
<evidence type="ECO:0000256" key="6">
    <source>
        <dbReference type="RuleBase" id="RU364089"/>
    </source>
</evidence>
<dbReference type="AlphaFoldDB" id="A0A0R1VAB0"/>
<dbReference type="GO" id="GO:0070004">
    <property type="term" value="F:cysteine-type exopeptidase activity"/>
    <property type="evidence" value="ECO:0007669"/>
    <property type="project" value="InterPro"/>
</dbReference>
<gene>
    <name evidence="7" type="ORF">FC60_GL000173</name>
</gene>
<evidence type="ECO:0000256" key="5">
    <source>
        <dbReference type="ARBA" id="ARBA00022997"/>
    </source>
</evidence>
<dbReference type="InterPro" id="IPR005322">
    <property type="entry name" value="Peptidase_C69"/>
</dbReference>
<dbReference type="Proteomes" id="UP000051739">
    <property type="component" value="Unassembled WGS sequence"/>
</dbReference>
<keyword evidence="3 6" id="KW-0645">Protease</keyword>
<dbReference type="Gene3D" id="3.60.60.10">
    <property type="entry name" value="Penicillin V Acylase, Chain A"/>
    <property type="match status" value="1"/>
</dbReference>
<dbReference type="PANTHER" id="PTHR12994">
    <property type="entry name" value="SECERNIN"/>
    <property type="match status" value="1"/>
</dbReference>
<dbReference type="GO" id="GO:0006508">
    <property type="term" value="P:proteolysis"/>
    <property type="evidence" value="ECO:0007669"/>
    <property type="project" value="UniProtKB-KW"/>
</dbReference>
<dbReference type="EC" id="3.4.-.-" evidence="6"/>
<dbReference type="PANTHER" id="PTHR12994:SF17">
    <property type="entry name" value="LD30995P"/>
    <property type="match status" value="1"/>
</dbReference>
<comment type="caution">
    <text evidence="7">The sequence shown here is derived from an EMBL/GenBank/DDBJ whole genome shotgun (WGS) entry which is preliminary data.</text>
</comment>
<organism evidence="7 8">
    <name type="scientific">Limosilactobacillus gastricus DSM 16045</name>
    <dbReference type="NCBI Taxonomy" id="1423749"/>
    <lineage>
        <taxon>Bacteria</taxon>
        <taxon>Bacillati</taxon>
        <taxon>Bacillota</taxon>
        <taxon>Bacilli</taxon>
        <taxon>Lactobacillales</taxon>
        <taxon>Lactobacillaceae</taxon>
        <taxon>Limosilactobacillus</taxon>
    </lineage>
</organism>
<keyword evidence="5 6" id="KW-0224">Dipeptidase</keyword>
<dbReference type="EMBL" id="AZFN01000010">
    <property type="protein sequence ID" value="KRM02513.1"/>
    <property type="molecule type" value="Genomic_DNA"/>
</dbReference>
<evidence type="ECO:0000256" key="2">
    <source>
        <dbReference type="ARBA" id="ARBA00007225"/>
    </source>
</evidence>
<reference evidence="7 8" key="1">
    <citation type="journal article" date="2015" name="Genome Announc.">
        <title>Expanding the biotechnology potential of lactobacilli through comparative genomics of 213 strains and associated genera.</title>
        <authorList>
            <person name="Sun Z."/>
            <person name="Harris H.M."/>
            <person name="McCann A."/>
            <person name="Guo C."/>
            <person name="Argimon S."/>
            <person name="Zhang W."/>
            <person name="Yang X."/>
            <person name="Jeffery I.B."/>
            <person name="Cooney J.C."/>
            <person name="Kagawa T.F."/>
            <person name="Liu W."/>
            <person name="Song Y."/>
            <person name="Salvetti E."/>
            <person name="Wrobel A."/>
            <person name="Rasinkangas P."/>
            <person name="Parkhill J."/>
            <person name="Rea M.C."/>
            <person name="O'Sullivan O."/>
            <person name="Ritari J."/>
            <person name="Douillard F.P."/>
            <person name="Paul Ross R."/>
            <person name="Yang R."/>
            <person name="Briner A.E."/>
            <person name="Felis G.E."/>
            <person name="de Vos W.M."/>
            <person name="Barrangou R."/>
            <person name="Klaenhammer T.R."/>
            <person name="Caufield P.W."/>
            <person name="Cui Y."/>
            <person name="Zhang H."/>
            <person name="O'Toole P.W."/>
        </authorList>
    </citation>
    <scope>NUCLEOTIDE SEQUENCE [LARGE SCALE GENOMIC DNA]</scope>
    <source>
        <strain evidence="7 8">DSM 16045</strain>
    </source>
</reference>
<evidence type="ECO:0000256" key="4">
    <source>
        <dbReference type="ARBA" id="ARBA00022801"/>
    </source>
</evidence>
<dbReference type="NCBIfam" id="NF033678">
    <property type="entry name" value="C69_fam_dipept"/>
    <property type="match status" value="1"/>
</dbReference>
<dbReference type="RefSeq" id="WP_056937268.1">
    <property type="nucleotide sequence ID" value="NZ_AZFN01000010.1"/>
</dbReference>
<evidence type="ECO:0000256" key="3">
    <source>
        <dbReference type="ARBA" id="ARBA00022670"/>
    </source>
</evidence>
<evidence type="ECO:0000256" key="1">
    <source>
        <dbReference type="ARBA" id="ARBA00001670"/>
    </source>
</evidence>
<sequence>MNELSACTSILIGKNATIDHSIIIGRNEDSKASWPKHFIVHPHGDLPAEFISKDTGVKIPLPQPSYRYSATPEWTDQAGLFEEDGINEFDVAMSATESAYSNDLVLSADPYVENGVNEEAMVTLVLPFVKSAREGVQRLGDLIAQYGTGETNGILFADNAEAWYMEIGSGHYWVAQRIPDDAYAVAGNQLAIQEIDFNDSTNFMYHPEIVQFVNQHQLNPHPDSFNFRQIFGTATPADAIYSTPRVWYGHHLFSPQAATVEHPEDQNLPFIMRPEKRLSILDAQEYLNSHFQGTIYDPLNSADQVASRRYRPISLAKTQESHLLQMNRPSANLHWLSMGVGAQSNFIPFYNGLTQTLPAYQKGSLPASLDSAYWVYKHVGVLVDHNLKIGWPLLNEVQQTVTTQALTFIHEMDQLLNTTPMEEHSSLINERNNQFAAWALEQYQKLAMRLLTDLTDDSPLNFNTDANL</sequence>
<evidence type="ECO:0000313" key="7">
    <source>
        <dbReference type="EMBL" id="KRM02513.1"/>
    </source>
</evidence>
<name>A0A0R1VAB0_9LACO</name>
<accession>A0A0R1VAB0</accession>
<comment type="similarity">
    <text evidence="2 6">Belongs to the peptidase C69 family.</text>
</comment>
<dbReference type="InterPro" id="IPR047804">
    <property type="entry name" value="C69_dipept_A-like"/>
</dbReference>
<keyword evidence="8" id="KW-1185">Reference proteome</keyword>
<dbReference type="Pfam" id="PF03577">
    <property type="entry name" value="Peptidase_C69"/>
    <property type="match status" value="1"/>
</dbReference>
<comment type="catalytic activity">
    <reaction evidence="1">
        <text>an L-aminoacyl-L-amino acid + H2O = 2 an L-alpha-amino acid</text>
        <dbReference type="Rhea" id="RHEA:48940"/>
        <dbReference type="ChEBI" id="CHEBI:15377"/>
        <dbReference type="ChEBI" id="CHEBI:59869"/>
        <dbReference type="ChEBI" id="CHEBI:77460"/>
        <dbReference type="EC" id="3.4.13.19"/>
    </reaction>
</comment>